<gene>
    <name evidence="4" type="primary">PALB2</name>
</gene>
<feature type="compositionally biased region" description="Polar residues" evidence="1">
    <location>
        <begin position="277"/>
        <end position="289"/>
    </location>
</feature>
<feature type="compositionally biased region" description="Low complexity" evidence="1">
    <location>
        <begin position="290"/>
        <end position="303"/>
    </location>
</feature>
<organism evidence="3 4">
    <name type="scientific">Petromyzon marinus</name>
    <name type="common">Sea lamprey</name>
    <dbReference type="NCBI Taxonomy" id="7757"/>
    <lineage>
        <taxon>Eukaryota</taxon>
        <taxon>Metazoa</taxon>
        <taxon>Chordata</taxon>
        <taxon>Craniata</taxon>
        <taxon>Vertebrata</taxon>
        <taxon>Cyclostomata</taxon>
        <taxon>Hyperoartia</taxon>
        <taxon>Petromyzontiformes</taxon>
        <taxon>Petromyzontidae</taxon>
        <taxon>Petromyzon</taxon>
    </lineage>
</organism>
<dbReference type="InterPro" id="IPR011047">
    <property type="entry name" value="Quinoprotein_ADH-like_sf"/>
</dbReference>
<dbReference type="KEGG" id="pmrn:116946188"/>
<evidence type="ECO:0000313" key="3">
    <source>
        <dbReference type="Proteomes" id="UP001318040"/>
    </source>
</evidence>
<dbReference type="GO" id="GO:0000724">
    <property type="term" value="P:double-strand break repair via homologous recombination"/>
    <property type="evidence" value="ECO:0007669"/>
    <property type="project" value="InterPro"/>
</dbReference>
<dbReference type="InterPro" id="IPR015943">
    <property type="entry name" value="WD40/YVTN_repeat-like_dom_sf"/>
</dbReference>
<feature type="region of interest" description="Disordered" evidence="1">
    <location>
        <begin position="1"/>
        <end position="33"/>
    </location>
</feature>
<dbReference type="CTD" id="79728"/>
<feature type="compositionally biased region" description="Basic and acidic residues" evidence="1">
    <location>
        <begin position="23"/>
        <end position="33"/>
    </location>
</feature>
<feature type="region of interest" description="Disordered" evidence="1">
    <location>
        <begin position="275"/>
        <end position="334"/>
    </location>
</feature>
<dbReference type="InterPro" id="IPR042417">
    <property type="entry name" value="PALB2"/>
</dbReference>
<feature type="compositionally biased region" description="Polar residues" evidence="1">
    <location>
        <begin position="775"/>
        <end position="795"/>
    </location>
</feature>
<feature type="region of interest" description="Disordered" evidence="1">
    <location>
        <begin position="196"/>
        <end position="248"/>
    </location>
</feature>
<dbReference type="SUPFAM" id="SSF50998">
    <property type="entry name" value="Quinoprotein alcohol dehydrogenase-like"/>
    <property type="match status" value="1"/>
</dbReference>
<feature type="region of interest" description="Disordered" evidence="1">
    <location>
        <begin position="775"/>
        <end position="821"/>
    </location>
</feature>
<evidence type="ECO:0000259" key="2">
    <source>
        <dbReference type="Pfam" id="PF16756"/>
    </source>
</evidence>
<dbReference type="Gene3D" id="2.130.10.10">
    <property type="entry name" value="YVTN repeat-like/Quinoprotein amine dehydrogenase"/>
    <property type="match status" value="1"/>
</dbReference>
<dbReference type="PANTHER" id="PTHR14662">
    <property type="entry name" value="PARTNER AND LOCALIZER OF BRCA2"/>
    <property type="match status" value="1"/>
</dbReference>
<feature type="region of interest" description="Disordered" evidence="1">
    <location>
        <begin position="563"/>
        <end position="602"/>
    </location>
</feature>
<reference evidence="4" key="1">
    <citation type="submission" date="2025-08" db="UniProtKB">
        <authorList>
            <consortium name="RefSeq"/>
        </authorList>
    </citation>
    <scope>IDENTIFICATION</scope>
    <source>
        <tissue evidence="4">Sperm</tissue>
    </source>
</reference>
<keyword evidence="3" id="KW-1185">Reference proteome</keyword>
<evidence type="ECO:0000313" key="4">
    <source>
        <dbReference type="RefSeq" id="XP_032817041.1"/>
    </source>
</evidence>
<name>A0AAJ7X0Q1_PETMA</name>
<dbReference type="GO" id="GO:0005654">
    <property type="term" value="C:nucleoplasm"/>
    <property type="evidence" value="ECO:0007669"/>
    <property type="project" value="TreeGrafter"/>
</dbReference>
<dbReference type="RefSeq" id="XP_032817041.1">
    <property type="nucleotide sequence ID" value="XM_032961150.1"/>
</dbReference>
<dbReference type="GeneID" id="116946188"/>
<dbReference type="Proteomes" id="UP001318040">
    <property type="component" value="Chromosome 26"/>
</dbReference>
<dbReference type="InterPro" id="IPR031920">
    <property type="entry name" value="PALB2_WD40"/>
</dbReference>
<dbReference type="PANTHER" id="PTHR14662:SF2">
    <property type="entry name" value="PARTNER AND LOCALIZER OF BRCA2"/>
    <property type="match status" value="1"/>
</dbReference>
<feature type="compositionally biased region" description="Polar residues" evidence="1">
    <location>
        <begin position="216"/>
        <end position="227"/>
    </location>
</feature>
<sequence length="1498" mass="163708">MERRRRGYKDADDKNHTASMDSAETKKMKISTEEKEKLKQRLALLKKQYVKVQQKLERVEKIDRVRSHVRRTIAEQNHLLLEGNREEHGLDDGNDHIYNENQISAAVGFPKKYQEKVATVNFKSQPKVITLHYIPESGARKVSEPLTEPRLETVLGEANTDSYFQSEARTGRELGNVTQCDQQTNTDERNVRISKALTEQRTTDGTCSSEVEHGWTQRSQKQGNSCRIQAPQGSKHDSPKSSTSSEISNGVLESGKIYLQKKFYTKQTMSDFPCVAKSSQHNKPSDYNFSSSNRRCSRSSLRSQRAEHEVDSIHTLTSSKNNDPHSDERLPEQNEMSSLLLKSNISANNPVQEYSGSNIQSPEASGWQSIQDIAKLNQYAGDLKDVDAIQEVIGIENVSSISRERLAVDNKPTEKMNNEAVVKHYEETALENSDTPELDINEEDCIAQGGTYTQSDLKASGCQSEKCIAMEHKIQCSDIPGSIVKKKENNLPQTQPSETCREANADEQRCATEVHGTEPGTSHTLVNGLPFPVEYYVRTTRGMASRRSEVDLQAVINNHLKTRSCEGGKGASRARISRRKKNASSQSEENTSPETQLLFESSNSTASSEKSVSCLPVTSESQPQLVEVSGLKSVIFNEGISQTFVDTPVVARECLTDTEVDCNTGVLKRRVLSIRRRGRVKGKQNGSKVCWRYKSIENSGIQSLPSSVTDEGVGASMYENITVPLKVRDITNDIVALGCHDLNGISIHKECSDVGPELATARDSENQSEDLIPDTQCNIWSNAPPLRSSSLSTGSDTREQRSPAATAQGQEEQGPTDFEGADISSFSQELTFSLGLMLSCLQTKSRGRRRVVDEFSLPDNEFAELKRLHAHTELNTGTLTNPRITAHEGAEKVNVGAALGVPCEEKCHEENDVAPQEDECFEKANASCPDDNVMDKSLKLGCGDAKAQLSTTVILSTPVESGHVQLDEMPALHLSPPRLSVGFSPLSLPLSQVCGLSQTSGLVKQLNSDPQYADVNGECAPNPQVNKVKDFTHSDMNVASSCKGELPPAVAAATPVCHEGQPPMRDGAELSSQCSGAELQGWEHQEFVRPETVFIHPSQPDNAAAVVQMSPHELNVHRDQAESSVPLVSDGENNPMDATQGAPKQKFHWQLDLMATIQCSASGSIEALCSAFWELQGHPCRCLIIAQKGLVSLWAEHWEDGQWQEIHTWVLTDGAEVSKLVLIQDSQSPRLVAVADNVRILHVVGGSAVVIQPLIGETVVAVVALRQRRVVCATRRRLMQTLTLLSFDEQMGSHCASHLSTPDDDIITLSDVSGEDEALIGSTASKDLIIWNVKSGHIICRISLTFLGPCSLCRRAVSDSGLLFAVLSPMDEISKEEDCTEPSAFENVACTLAAINPSSRRACTAAHYQLPSGHTAGFVCGVLGGGTLAAAFTSGALAVWDTCSGELTAVWDPPGSGQRWAPLDWATMSHNQPGASPCHMALLENVQGSVKVFKCGPL</sequence>
<protein>
    <submittedName>
        <fullName evidence="4">Partner and localizer of BRCA2 isoform X1</fullName>
    </submittedName>
</protein>
<dbReference type="GO" id="GO:0003677">
    <property type="term" value="F:DNA binding"/>
    <property type="evidence" value="ECO:0007669"/>
    <property type="project" value="InterPro"/>
</dbReference>
<feature type="compositionally biased region" description="Polar residues" evidence="1">
    <location>
        <begin position="803"/>
        <end position="813"/>
    </location>
</feature>
<feature type="compositionally biased region" description="Basic and acidic residues" evidence="1">
    <location>
        <begin position="1"/>
        <end position="16"/>
    </location>
</feature>
<feature type="domain" description="Partner and localiser of BRCA2 WD40" evidence="2">
    <location>
        <begin position="1150"/>
        <end position="1468"/>
    </location>
</feature>
<accession>A0AAJ7X0Q1</accession>
<evidence type="ECO:0000256" key="1">
    <source>
        <dbReference type="SAM" id="MobiDB-lite"/>
    </source>
</evidence>
<proteinExistence type="predicted"/>
<dbReference type="Pfam" id="PF16756">
    <property type="entry name" value="PALB2_WD40"/>
    <property type="match status" value="1"/>
</dbReference>
<feature type="compositionally biased region" description="Polar residues" evidence="1">
    <location>
        <begin position="197"/>
        <end position="209"/>
    </location>
</feature>
<feature type="compositionally biased region" description="Polar residues" evidence="1">
    <location>
        <begin position="583"/>
        <end position="600"/>
    </location>
</feature>
<feature type="compositionally biased region" description="Basic and acidic residues" evidence="1">
    <location>
        <begin position="322"/>
        <end position="332"/>
    </location>
</feature>